<dbReference type="InterPro" id="IPR007345">
    <property type="entry name" value="Polysacch_pyruvyl_Trfase"/>
</dbReference>
<dbReference type="EMBL" id="JACHFL010000002">
    <property type="protein sequence ID" value="MBB5361732.1"/>
    <property type="molecule type" value="Genomic_DNA"/>
</dbReference>
<dbReference type="AlphaFoldDB" id="A0A7W8JR88"/>
<evidence type="ECO:0000313" key="2">
    <source>
        <dbReference type="EMBL" id="MBB5361732.1"/>
    </source>
</evidence>
<dbReference type="InterPro" id="IPR019896">
    <property type="entry name" value="Polysacch_pyruvyl_Trfase_CsaB"/>
</dbReference>
<reference evidence="2 3" key="1">
    <citation type="submission" date="2020-08" db="EMBL/GenBank/DDBJ databases">
        <title>Genomic Encyclopedia of Type Strains, Phase IV (KMG-IV): sequencing the most valuable type-strain genomes for metagenomic binning, comparative biology and taxonomic classification.</title>
        <authorList>
            <person name="Goeker M."/>
        </authorList>
    </citation>
    <scope>NUCLEOTIDE SEQUENCE [LARGE SCALE GENOMIC DNA]</scope>
    <source>
        <strain evidence="2 3">DSM 27939</strain>
    </source>
</reference>
<dbReference type="PANTHER" id="PTHR36836">
    <property type="entry name" value="COLANIC ACID BIOSYNTHESIS PROTEIN WCAK"/>
    <property type="match status" value="1"/>
</dbReference>
<evidence type="ECO:0000259" key="1">
    <source>
        <dbReference type="Pfam" id="PF04230"/>
    </source>
</evidence>
<sequence>MEHLRLAAPERGRWLQRPGVTRRVAVSGYYGFGNTGDEAIALAITREIRKRGMTPLLLSNTPQESAQAFGSEAAARMKPGPLLAAVARSSVLLSGGGGLLQDKTSARTLSYYLGVIRLARFLGKRVVIFNQSVGPLSPEGGRKVAAALTGLRIIVRDAGSLETLEGLGLKGELGGDPALLLTPTPELTRDLRSVIIAPRGDVTEALEPLRDVTLQLRRAGRHVTALSFMPDHDDVAAHALGANVVVSTRDPQTALDAIARSGYVIGVRLHAVILAAAAGTPFSGVAYDPKVRGFCTDAGAPSHPVPPPAAALVDEALRRVTPDWNALEDMKLRAAHSFSQALS</sequence>
<name>A0A7W8JR88_9DEIO</name>
<feature type="domain" description="Polysaccharide pyruvyl transferase" evidence="1">
    <location>
        <begin position="34"/>
        <end position="289"/>
    </location>
</feature>
<accession>A0A7W8JR88</accession>
<comment type="caution">
    <text evidence="2">The sequence shown here is derived from an EMBL/GenBank/DDBJ whole genome shotgun (WGS) entry which is preliminary data.</text>
</comment>
<dbReference type="Proteomes" id="UP000552709">
    <property type="component" value="Unassembled WGS sequence"/>
</dbReference>
<dbReference type="GO" id="GO:0016740">
    <property type="term" value="F:transferase activity"/>
    <property type="evidence" value="ECO:0007669"/>
    <property type="project" value="UniProtKB-KW"/>
</dbReference>
<dbReference type="PANTHER" id="PTHR36836:SF1">
    <property type="entry name" value="COLANIC ACID BIOSYNTHESIS PROTEIN WCAK"/>
    <property type="match status" value="1"/>
</dbReference>
<organism evidence="2 3">
    <name type="scientific">Deinococcus humi</name>
    <dbReference type="NCBI Taxonomy" id="662880"/>
    <lineage>
        <taxon>Bacteria</taxon>
        <taxon>Thermotogati</taxon>
        <taxon>Deinococcota</taxon>
        <taxon>Deinococci</taxon>
        <taxon>Deinococcales</taxon>
        <taxon>Deinococcaceae</taxon>
        <taxon>Deinococcus</taxon>
    </lineage>
</organism>
<evidence type="ECO:0000313" key="3">
    <source>
        <dbReference type="Proteomes" id="UP000552709"/>
    </source>
</evidence>
<dbReference type="Pfam" id="PF04230">
    <property type="entry name" value="PS_pyruv_trans"/>
    <property type="match status" value="1"/>
</dbReference>
<protein>
    <submittedName>
        <fullName evidence="2">Polysaccharide pyruvyl transferase CsaB</fullName>
    </submittedName>
</protein>
<keyword evidence="3" id="KW-1185">Reference proteome</keyword>
<gene>
    <name evidence="2" type="ORF">HNQ08_000817</name>
</gene>
<proteinExistence type="predicted"/>
<dbReference type="NCBIfam" id="TIGR03609">
    <property type="entry name" value="S_layer_CsaB"/>
    <property type="match status" value="1"/>
</dbReference>
<keyword evidence="2" id="KW-0808">Transferase</keyword>